<dbReference type="Pfam" id="PF09992">
    <property type="entry name" value="NAGPA"/>
    <property type="match status" value="1"/>
</dbReference>
<dbReference type="InterPro" id="IPR018711">
    <property type="entry name" value="NAGPA"/>
</dbReference>
<dbReference type="RefSeq" id="WP_108692294.1">
    <property type="nucleotide sequence ID" value="NZ_QCYH01000005.1"/>
</dbReference>
<evidence type="ECO:0000313" key="2">
    <source>
        <dbReference type="EMBL" id="PVA10211.1"/>
    </source>
</evidence>
<dbReference type="OrthoDB" id="5515706at2"/>
<reference evidence="2 3" key="1">
    <citation type="submission" date="2018-04" db="EMBL/GenBank/DDBJ databases">
        <title>Pelagivirga bohaiensis gen. nov., sp. nov., a bacterium isolated from the Bohai Sea.</title>
        <authorList>
            <person name="Ji X."/>
        </authorList>
    </citation>
    <scope>NUCLEOTIDE SEQUENCE [LARGE SCALE GENOMIC DNA]</scope>
    <source>
        <strain evidence="2 3">BH-SD19</strain>
    </source>
</reference>
<name>A0A2T7G6Z9_9RHOB</name>
<evidence type="ECO:0000259" key="1">
    <source>
        <dbReference type="Pfam" id="PF09992"/>
    </source>
</evidence>
<keyword evidence="3" id="KW-1185">Reference proteome</keyword>
<organism evidence="2 3">
    <name type="scientific">Pelagivirga sediminicola</name>
    <dbReference type="NCBI Taxonomy" id="2170575"/>
    <lineage>
        <taxon>Bacteria</taxon>
        <taxon>Pseudomonadati</taxon>
        <taxon>Pseudomonadota</taxon>
        <taxon>Alphaproteobacteria</taxon>
        <taxon>Rhodobacterales</taxon>
        <taxon>Paracoccaceae</taxon>
        <taxon>Pelagivirga</taxon>
    </lineage>
</organism>
<accession>A0A2T7G6Z9</accession>
<feature type="domain" description="Phosphodiester glycosidase" evidence="1">
    <location>
        <begin position="64"/>
        <end position="207"/>
    </location>
</feature>
<gene>
    <name evidence="2" type="ORF">DC366_10070</name>
</gene>
<dbReference type="EMBL" id="QCYH01000005">
    <property type="protein sequence ID" value="PVA10211.1"/>
    <property type="molecule type" value="Genomic_DNA"/>
</dbReference>
<dbReference type="AlphaFoldDB" id="A0A2T7G6Z9"/>
<evidence type="ECO:0000313" key="3">
    <source>
        <dbReference type="Proteomes" id="UP000244446"/>
    </source>
</evidence>
<proteinExistence type="predicted"/>
<comment type="caution">
    <text evidence="2">The sequence shown here is derived from an EMBL/GenBank/DDBJ whole genome shotgun (WGS) entry which is preliminary data.</text>
</comment>
<dbReference type="Proteomes" id="UP000244446">
    <property type="component" value="Unassembled WGS sequence"/>
</dbReference>
<sequence>MPVAAQAAECRTETFEGARYSVCEVDAAQEDLRVFLNAPDSGETLGSFSAVNGVLQRAGQSLGFAMNAGMYHSDRSPVGLYIEDGKEAAPVVTSAGPGNFGLLPNGVLCIREGRADVFETLRYVDEAPQCRHATQSGPMLVIDGALHPRFLKDGDSRYVRNGVGTSQDGTRAVFVMSGGPVNFHTFGRFFRDHLELPQALYFDGNISRLYAPELGRSDIGFPLGPIIGTVTPPGDG</sequence>
<protein>
    <recommendedName>
        <fullName evidence="1">Phosphodiester glycosidase domain-containing protein</fullName>
    </recommendedName>
</protein>